<evidence type="ECO:0000259" key="1">
    <source>
        <dbReference type="PROSITE" id="PS50127"/>
    </source>
</evidence>
<reference evidence="2" key="2">
    <citation type="submission" date="2021-09" db="EMBL/GenBank/DDBJ databases">
        <authorList>
            <person name="Jia N."/>
            <person name="Wang J."/>
            <person name="Shi W."/>
            <person name="Du L."/>
            <person name="Sun Y."/>
            <person name="Zhan W."/>
            <person name="Jiang J."/>
            <person name="Wang Q."/>
            <person name="Zhang B."/>
            <person name="Ji P."/>
            <person name="Sakyi L.B."/>
            <person name="Cui X."/>
            <person name="Yuan T."/>
            <person name="Jiang B."/>
            <person name="Yang W."/>
            <person name="Lam T.T.-Y."/>
            <person name="Chang Q."/>
            <person name="Ding S."/>
            <person name="Wang X."/>
            <person name="Zhu J."/>
            <person name="Ruan X."/>
            <person name="Zhao L."/>
            <person name="Wei J."/>
            <person name="Que T."/>
            <person name="Du C."/>
            <person name="Cheng J."/>
            <person name="Dai P."/>
            <person name="Han X."/>
            <person name="Huang E."/>
            <person name="Gao Y."/>
            <person name="Liu J."/>
            <person name="Shao H."/>
            <person name="Ye R."/>
            <person name="Li L."/>
            <person name="Wei W."/>
            <person name="Wang X."/>
            <person name="Wang C."/>
            <person name="Huo Q."/>
            <person name="Li W."/>
            <person name="Guo W."/>
            <person name="Chen H."/>
            <person name="Chen S."/>
            <person name="Zhou L."/>
            <person name="Zhou L."/>
            <person name="Ni X."/>
            <person name="Tian J."/>
            <person name="Zhou Y."/>
            <person name="Sheng Y."/>
            <person name="Liu T."/>
            <person name="Pan Y."/>
            <person name="Xia L."/>
            <person name="Li J."/>
            <person name="Zhao F."/>
            <person name="Cao W."/>
        </authorList>
    </citation>
    <scope>NUCLEOTIDE SEQUENCE</scope>
    <source>
        <strain evidence="2">Rsan-2018</strain>
        <tissue evidence="2">Larvae</tissue>
    </source>
</reference>
<dbReference type="VEuPathDB" id="VectorBase:RSAN_050289"/>
<sequence length="205" mass="21977">MAAAAGRGETAAETYSYDRNAGDGHGPLRGAALPVSSCPVSTVALARIRRELEEIRYSPLTNCSAGPISSCDLFKWTATIVGPEETPYEGGVFLLDVTFPEDYPFNPPMKVATLSSARAFSSSILLGFLPSPGRRAAHGTLNPPLARRSRIKITARACLIDPLKRSPDWELSRVAAIQRCGCAGSAKERVKKEEVDGAARMSRRG</sequence>
<dbReference type="SUPFAM" id="SSF54495">
    <property type="entry name" value="UBC-like"/>
    <property type="match status" value="1"/>
</dbReference>
<dbReference type="InterPro" id="IPR000608">
    <property type="entry name" value="UBC"/>
</dbReference>
<gene>
    <name evidence="2" type="ORF">HPB52_005322</name>
</gene>
<organism evidence="2 3">
    <name type="scientific">Rhipicephalus sanguineus</name>
    <name type="common">Brown dog tick</name>
    <name type="synonym">Ixodes sanguineus</name>
    <dbReference type="NCBI Taxonomy" id="34632"/>
    <lineage>
        <taxon>Eukaryota</taxon>
        <taxon>Metazoa</taxon>
        <taxon>Ecdysozoa</taxon>
        <taxon>Arthropoda</taxon>
        <taxon>Chelicerata</taxon>
        <taxon>Arachnida</taxon>
        <taxon>Acari</taxon>
        <taxon>Parasitiformes</taxon>
        <taxon>Ixodida</taxon>
        <taxon>Ixodoidea</taxon>
        <taxon>Ixodidae</taxon>
        <taxon>Rhipicephalinae</taxon>
        <taxon>Rhipicephalus</taxon>
        <taxon>Rhipicephalus</taxon>
    </lineage>
</organism>
<dbReference type="PROSITE" id="PS50127">
    <property type="entry name" value="UBC_2"/>
    <property type="match status" value="1"/>
</dbReference>
<protein>
    <recommendedName>
        <fullName evidence="1">UBC core domain-containing protein</fullName>
    </recommendedName>
</protein>
<dbReference type="Gene3D" id="3.10.110.10">
    <property type="entry name" value="Ubiquitin Conjugating Enzyme"/>
    <property type="match status" value="1"/>
</dbReference>
<reference evidence="2" key="1">
    <citation type="journal article" date="2020" name="Cell">
        <title>Large-Scale Comparative Analyses of Tick Genomes Elucidate Their Genetic Diversity and Vector Capacities.</title>
        <authorList>
            <consortium name="Tick Genome and Microbiome Consortium (TIGMIC)"/>
            <person name="Jia N."/>
            <person name="Wang J."/>
            <person name="Shi W."/>
            <person name="Du L."/>
            <person name="Sun Y."/>
            <person name="Zhan W."/>
            <person name="Jiang J.F."/>
            <person name="Wang Q."/>
            <person name="Zhang B."/>
            <person name="Ji P."/>
            <person name="Bell-Sakyi L."/>
            <person name="Cui X.M."/>
            <person name="Yuan T.T."/>
            <person name="Jiang B.G."/>
            <person name="Yang W.F."/>
            <person name="Lam T.T."/>
            <person name="Chang Q.C."/>
            <person name="Ding S.J."/>
            <person name="Wang X.J."/>
            <person name="Zhu J.G."/>
            <person name="Ruan X.D."/>
            <person name="Zhao L."/>
            <person name="Wei J.T."/>
            <person name="Ye R.Z."/>
            <person name="Que T.C."/>
            <person name="Du C.H."/>
            <person name="Zhou Y.H."/>
            <person name="Cheng J.X."/>
            <person name="Dai P.F."/>
            <person name="Guo W.B."/>
            <person name="Han X.H."/>
            <person name="Huang E.J."/>
            <person name="Li L.F."/>
            <person name="Wei W."/>
            <person name="Gao Y.C."/>
            <person name="Liu J.Z."/>
            <person name="Shao H.Z."/>
            <person name="Wang X."/>
            <person name="Wang C.C."/>
            <person name="Yang T.C."/>
            <person name="Huo Q.B."/>
            <person name="Li W."/>
            <person name="Chen H.Y."/>
            <person name="Chen S.E."/>
            <person name="Zhou L.G."/>
            <person name="Ni X.B."/>
            <person name="Tian J.H."/>
            <person name="Sheng Y."/>
            <person name="Liu T."/>
            <person name="Pan Y.S."/>
            <person name="Xia L.Y."/>
            <person name="Li J."/>
            <person name="Zhao F."/>
            <person name="Cao W.C."/>
        </authorList>
    </citation>
    <scope>NUCLEOTIDE SEQUENCE</scope>
    <source>
        <strain evidence="2">Rsan-2018</strain>
    </source>
</reference>
<proteinExistence type="predicted"/>
<accession>A0A9D4SRH6</accession>
<dbReference type="InterPro" id="IPR050113">
    <property type="entry name" value="Ub_conjugating_enzyme"/>
</dbReference>
<evidence type="ECO:0000313" key="2">
    <source>
        <dbReference type="EMBL" id="KAH7943102.1"/>
    </source>
</evidence>
<dbReference type="EMBL" id="JABSTV010001253">
    <property type="protein sequence ID" value="KAH7943102.1"/>
    <property type="molecule type" value="Genomic_DNA"/>
</dbReference>
<dbReference type="Pfam" id="PF00179">
    <property type="entry name" value="UQ_con"/>
    <property type="match status" value="1"/>
</dbReference>
<evidence type="ECO:0000313" key="3">
    <source>
        <dbReference type="Proteomes" id="UP000821837"/>
    </source>
</evidence>
<keyword evidence="3" id="KW-1185">Reference proteome</keyword>
<name>A0A9D4SRH6_RHISA</name>
<comment type="caution">
    <text evidence="2">The sequence shown here is derived from an EMBL/GenBank/DDBJ whole genome shotgun (WGS) entry which is preliminary data.</text>
</comment>
<feature type="domain" description="UBC core" evidence="1">
    <location>
        <begin position="43"/>
        <end position="205"/>
    </location>
</feature>
<dbReference type="SMART" id="SM00212">
    <property type="entry name" value="UBCc"/>
    <property type="match status" value="1"/>
</dbReference>
<dbReference type="PANTHER" id="PTHR24067">
    <property type="entry name" value="UBIQUITIN-CONJUGATING ENZYME E2"/>
    <property type="match status" value="1"/>
</dbReference>
<dbReference type="AlphaFoldDB" id="A0A9D4SRH6"/>
<dbReference type="InterPro" id="IPR016135">
    <property type="entry name" value="UBQ-conjugating_enzyme/RWD"/>
</dbReference>
<dbReference type="Proteomes" id="UP000821837">
    <property type="component" value="Unassembled WGS sequence"/>
</dbReference>